<dbReference type="AlphaFoldDB" id="T1FHL0"/>
<dbReference type="Proteomes" id="UP000015101">
    <property type="component" value="Unassembled WGS sequence"/>
</dbReference>
<dbReference type="HOGENOM" id="CLU_2123753_0_0_1"/>
<evidence type="ECO:0000313" key="2">
    <source>
        <dbReference type="EnsemblMetazoa" id="HelroP181995"/>
    </source>
</evidence>
<dbReference type="EMBL" id="AMQM01007911">
    <property type="status" value="NOT_ANNOTATED_CDS"/>
    <property type="molecule type" value="Genomic_DNA"/>
</dbReference>
<reference evidence="1 3" key="2">
    <citation type="journal article" date="2013" name="Nature">
        <title>Insights into bilaterian evolution from three spiralian genomes.</title>
        <authorList>
            <person name="Simakov O."/>
            <person name="Marletaz F."/>
            <person name="Cho S.J."/>
            <person name="Edsinger-Gonzales E."/>
            <person name="Havlak P."/>
            <person name="Hellsten U."/>
            <person name="Kuo D.H."/>
            <person name="Larsson T."/>
            <person name="Lv J."/>
            <person name="Arendt D."/>
            <person name="Savage R."/>
            <person name="Osoegawa K."/>
            <person name="de Jong P."/>
            <person name="Grimwood J."/>
            <person name="Chapman J.A."/>
            <person name="Shapiro H."/>
            <person name="Aerts A."/>
            <person name="Otillar R.P."/>
            <person name="Terry A.Y."/>
            <person name="Boore J.L."/>
            <person name="Grigoriev I.V."/>
            <person name="Lindberg D.R."/>
            <person name="Seaver E.C."/>
            <person name="Weisblat D.A."/>
            <person name="Putnam N.H."/>
            <person name="Rokhsar D.S."/>
        </authorList>
    </citation>
    <scope>NUCLEOTIDE SEQUENCE</scope>
</reference>
<dbReference type="EMBL" id="KB097687">
    <property type="protein sequence ID" value="ESN91936.1"/>
    <property type="molecule type" value="Genomic_DNA"/>
</dbReference>
<proteinExistence type="predicted"/>
<gene>
    <name evidence="2" type="primary">20208309</name>
    <name evidence="1" type="ORF">HELRODRAFT_181995</name>
</gene>
<dbReference type="RefSeq" id="XP_009030008.1">
    <property type="nucleotide sequence ID" value="XM_009031760.1"/>
</dbReference>
<reference evidence="3" key="1">
    <citation type="submission" date="2012-12" db="EMBL/GenBank/DDBJ databases">
        <authorList>
            <person name="Hellsten U."/>
            <person name="Grimwood J."/>
            <person name="Chapman J.A."/>
            <person name="Shapiro H."/>
            <person name="Aerts A."/>
            <person name="Otillar R.P."/>
            <person name="Terry A.Y."/>
            <person name="Boore J.L."/>
            <person name="Simakov O."/>
            <person name="Marletaz F."/>
            <person name="Cho S.-J."/>
            <person name="Edsinger-Gonzales E."/>
            <person name="Havlak P."/>
            <person name="Kuo D.-H."/>
            <person name="Larsson T."/>
            <person name="Lv J."/>
            <person name="Arendt D."/>
            <person name="Savage R."/>
            <person name="Osoegawa K."/>
            <person name="de Jong P."/>
            <person name="Lindberg D.R."/>
            <person name="Seaver E.C."/>
            <person name="Weisblat D.A."/>
            <person name="Putnam N.H."/>
            <person name="Grigoriev I.V."/>
            <person name="Rokhsar D.S."/>
        </authorList>
    </citation>
    <scope>NUCLEOTIDE SEQUENCE</scope>
</reference>
<accession>T1FHL0</accession>
<dbReference type="EnsemblMetazoa" id="HelroT181995">
    <property type="protein sequence ID" value="HelroP181995"/>
    <property type="gene ID" value="HelroG181995"/>
</dbReference>
<dbReference type="KEGG" id="hro:HELRODRAFT_181995"/>
<organism evidence="2 3">
    <name type="scientific">Helobdella robusta</name>
    <name type="common">Californian leech</name>
    <dbReference type="NCBI Taxonomy" id="6412"/>
    <lineage>
        <taxon>Eukaryota</taxon>
        <taxon>Metazoa</taxon>
        <taxon>Spiralia</taxon>
        <taxon>Lophotrochozoa</taxon>
        <taxon>Annelida</taxon>
        <taxon>Clitellata</taxon>
        <taxon>Hirudinea</taxon>
        <taxon>Rhynchobdellida</taxon>
        <taxon>Glossiphoniidae</taxon>
        <taxon>Helobdella</taxon>
    </lineage>
</organism>
<protein>
    <submittedName>
        <fullName evidence="1 2">Uncharacterized protein</fullName>
    </submittedName>
</protein>
<name>T1FHL0_HELRO</name>
<keyword evidence="3" id="KW-1185">Reference proteome</keyword>
<evidence type="ECO:0000313" key="1">
    <source>
        <dbReference type="EMBL" id="ESN91936.1"/>
    </source>
</evidence>
<evidence type="ECO:0000313" key="3">
    <source>
        <dbReference type="Proteomes" id="UP000015101"/>
    </source>
</evidence>
<dbReference type="InParanoid" id="T1FHL0"/>
<dbReference type="GeneID" id="20208309"/>
<reference evidence="2" key="3">
    <citation type="submission" date="2015-06" db="UniProtKB">
        <authorList>
            <consortium name="EnsemblMetazoa"/>
        </authorList>
    </citation>
    <scope>IDENTIFICATION</scope>
</reference>
<sequence length="114" mass="13234">MPCSSRQCHWVDISSFGKDKGLSFQDSLTFLIHIRETFNTSFMLQELIQKNFKYLTKKSFILLHKTLMRSKLEIAARVSSPWQIDEIKGGGFKDVPHKWLLSADDEIKLRGCKN</sequence>
<dbReference type="CTD" id="20208309"/>